<reference evidence="1 2" key="1">
    <citation type="submission" date="2021-04" db="EMBL/GenBank/DDBJ databases">
        <authorList>
            <person name="De Guttry C."/>
            <person name="Zahm M."/>
            <person name="Klopp C."/>
            <person name="Cabau C."/>
            <person name="Louis A."/>
            <person name="Berthelot C."/>
            <person name="Parey E."/>
            <person name="Roest Crollius H."/>
            <person name="Montfort J."/>
            <person name="Robinson-Rechavi M."/>
            <person name="Bucao C."/>
            <person name="Bouchez O."/>
            <person name="Gislard M."/>
            <person name="Lluch J."/>
            <person name="Milhes M."/>
            <person name="Lampietro C."/>
            <person name="Lopez Roques C."/>
            <person name="Donnadieu C."/>
            <person name="Braasch I."/>
            <person name="Desvignes T."/>
            <person name="Postlethwait J."/>
            <person name="Bobe J."/>
            <person name="Wedekind C."/>
            <person name="Guiguen Y."/>
        </authorList>
    </citation>
    <scope>NUCLEOTIDE SEQUENCE [LARGE SCALE GENOMIC DNA]</scope>
    <source>
        <strain evidence="1">Cs_M1</strain>
        <tissue evidence="1">Blood</tissue>
    </source>
</reference>
<keyword evidence="2" id="KW-1185">Reference proteome</keyword>
<evidence type="ECO:0000313" key="2">
    <source>
        <dbReference type="Proteomes" id="UP001356427"/>
    </source>
</evidence>
<name>A0AAN8L5U2_9TELE</name>
<protein>
    <submittedName>
        <fullName evidence="1">Uncharacterized protein</fullName>
    </submittedName>
</protein>
<proteinExistence type="predicted"/>
<organism evidence="1 2">
    <name type="scientific">Coregonus suidteri</name>
    <dbReference type="NCBI Taxonomy" id="861788"/>
    <lineage>
        <taxon>Eukaryota</taxon>
        <taxon>Metazoa</taxon>
        <taxon>Chordata</taxon>
        <taxon>Craniata</taxon>
        <taxon>Vertebrata</taxon>
        <taxon>Euteleostomi</taxon>
        <taxon>Actinopterygii</taxon>
        <taxon>Neopterygii</taxon>
        <taxon>Teleostei</taxon>
        <taxon>Protacanthopterygii</taxon>
        <taxon>Salmoniformes</taxon>
        <taxon>Salmonidae</taxon>
        <taxon>Coregoninae</taxon>
        <taxon>Coregonus</taxon>
    </lineage>
</organism>
<gene>
    <name evidence="1" type="ORF">J4Q44_G00230240</name>
</gene>
<evidence type="ECO:0000313" key="1">
    <source>
        <dbReference type="EMBL" id="KAK6306099.1"/>
    </source>
</evidence>
<dbReference type="AlphaFoldDB" id="A0AAN8L5U2"/>
<comment type="caution">
    <text evidence="1">The sequence shown here is derived from an EMBL/GenBank/DDBJ whole genome shotgun (WGS) entry which is preliminary data.</text>
</comment>
<accession>A0AAN8L5U2</accession>
<sequence length="108" mass="12660">MFLCECWHSKKKEDKRIVRTYYVKKNYHDRGRRASLQGPSRTSSVMELKWERSRGWSWVITESPQRAAGWWMSCRLPCRPKASSTSSNVNACWPRTEAMVSPGHCSTY</sequence>
<dbReference type="EMBL" id="JAGTTL010000021">
    <property type="protein sequence ID" value="KAK6306099.1"/>
    <property type="molecule type" value="Genomic_DNA"/>
</dbReference>
<dbReference type="Proteomes" id="UP001356427">
    <property type="component" value="Unassembled WGS sequence"/>
</dbReference>